<keyword evidence="5" id="KW-1185">Reference proteome</keyword>
<dbReference type="RefSeq" id="WP_120019033.1">
    <property type="nucleotide sequence ID" value="NZ_QZWZ01000067.1"/>
</dbReference>
<feature type="domain" description="3-hydroxyacyl-CoA dehydrogenase NAD binding" evidence="3">
    <location>
        <begin position="11"/>
        <end position="187"/>
    </location>
</feature>
<feature type="domain" description="3-hydroxyacyl-CoA dehydrogenase C-terminal" evidence="2">
    <location>
        <begin position="190"/>
        <end position="267"/>
    </location>
</feature>
<gene>
    <name evidence="4" type="ORF">D3227_36890</name>
</gene>
<dbReference type="GO" id="GO:0016616">
    <property type="term" value="F:oxidoreductase activity, acting on the CH-OH group of donors, NAD or NADP as acceptor"/>
    <property type="evidence" value="ECO:0007669"/>
    <property type="project" value="InterPro"/>
</dbReference>
<proteinExistence type="predicted"/>
<keyword evidence="1" id="KW-0560">Oxidoreductase</keyword>
<dbReference type="InterPro" id="IPR036291">
    <property type="entry name" value="NAD(P)-bd_dom_sf"/>
</dbReference>
<dbReference type="SUPFAM" id="SSF51735">
    <property type="entry name" value="NAD(P)-binding Rossmann-fold domains"/>
    <property type="match status" value="1"/>
</dbReference>
<dbReference type="OrthoDB" id="9803287at2"/>
<accession>A0A3A5K1H6</accession>
<sequence>MDFPDPTTVKKVACVGTGTIGGGFVAQFLASGYEVTAYDPGDGAEEALQLLLDQAWPVLERIGLKPGASRSRLRFTNKIEEAVAGVEFVQESVPENLELKVGIYKTLDELVPPNIVIGSSTAGFPMTDIQKRCRFPGRTVVTHPVNPPYLIPLIEVVGGEKTDAVVLDWATTFFEAVGKRVLRMDKEIYGFMINRLQVALFREALQMIAADQATVAQIDDCLTHGLGLRWAVMGPFATFHLGAGDRGLGAWMDSFGGVEWRAPYVTETPLPDWTPELRAKILQQAEEVIEGRSIPQMIEERNDTIIGLMKLRDTCRINAAEKG</sequence>
<evidence type="ECO:0000313" key="5">
    <source>
        <dbReference type="Proteomes" id="UP000272706"/>
    </source>
</evidence>
<dbReference type="AlphaFoldDB" id="A0A3A5K1H6"/>
<evidence type="ECO:0000259" key="2">
    <source>
        <dbReference type="Pfam" id="PF00725"/>
    </source>
</evidence>
<reference evidence="4 5" key="1">
    <citation type="submission" date="2018-09" db="EMBL/GenBank/DDBJ databases">
        <title>Mesorhizobium carmichaelinearum sp. nov. isolated from Carmichaelinea spp. root nodules in New Zealand.</title>
        <authorList>
            <person name="De Meyer S.E."/>
        </authorList>
    </citation>
    <scope>NUCLEOTIDE SEQUENCE [LARGE SCALE GENOMIC DNA]</scope>
    <source>
        <strain evidence="4 5">ICMP19557</strain>
    </source>
</reference>
<dbReference type="Pfam" id="PF02737">
    <property type="entry name" value="3HCDH_N"/>
    <property type="match status" value="1"/>
</dbReference>
<dbReference type="GO" id="GO:0070403">
    <property type="term" value="F:NAD+ binding"/>
    <property type="evidence" value="ECO:0007669"/>
    <property type="project" value="InterPro"/>
</dbReference>
<evidence type="ECO:0000259" key="3">
    <source>
        <dbReference type="Pfam" id="PF02737"/>
    </source>
</evidence>
<dbReference type="Gene3D" id="3.40.50.720">
    <property type="entry name" value="NAD(P)-binding Rossmann-like Domain"/>
    <property type="match status" value="1"/>
</dbReference>
<dbReference type="InterPro" id="IPR006108">
    <property type="entry name" value="3HC_DH_C"/>
</dbReference>
<evidence type="ECO:0000313" key="4">
    <source>
        <dbReference type="EMBL" id="RJT26722.1"/>
    </source>
</evidence>
<dbReference type="InterPro" id="IPR013328">
    <property type="entry name" value="6PGD_dom2"/>
</dbReference>
<dbReference type="Pfam" id="PF00725">
    <property type="entry name" value="3HCDH"/>
    <property type="match status" value="1"/>
</dbReference>
<comment type="caution">
    <text evidence="4">The sequence shown here is derived from an EMBL/GenBank/DDBJ whole genome shotgun (WGS) entry which is preliminary data.</text>
</comment>
<evidence type="ECO:0000256" key="1">
    <source>
        <dbReference type="ARBA" id="ARBA00023002"/>
    </source>
</evidence>
<organism evidence="4 5">
    <name type="scientific">Mesorhizobium waimense</name>
    <dbReference type="NCBI Taxonomy" id="1300307"/>
    <lineage>
        <taxon>Bacteria</taxon>
        <taxon>Pseudomonadati</taxon>
        <taxon>Pseudomonadota</taxon>
        <taxon>Alphaproteobacteria</taxon>
        <taxon>Hyphomicrobiales</taxon>
        <taxon>Phyllobacteriaceae</taxon>
        <taxon>Mesorhizobium</taxon>
    </lineage>
</organism>
<dbReference type="Proteomes" id="UP000272706">
    <property type="component" value="Unassembled WGS sequence"/>
</dbReference>
<dbReference type="InterPro" id="IPR006176">
    <property type="entry name" value="3-OHacyl-CoA_DH_NAD-bd"/>
</dbReference>
<dbReference type="PANTHER" id="PTHR48075:SF5">
    <property type="entry name" value="3-HYDROXYBUTYRYL-COA DEHYDROGENASE"/>
    <property type="match status" value="1"/>
</dbReference>
<protein>
    <submittedName>
        <fullName evidence="4">L-carnitine dehydrogenase</fullName>
    </submittedName>
</protein>
<dbReference type="SUPFAM" id="SSF48179">
    <property type="entry name" value="6-phosphogluconate dehydrogenase C-terminal domain-like"/>
    <property type="match status" value="1"/>
</dbReference>
<dbReference type="InterPro" id="IPR008927">
    <property type="entry name" value="6-PGluconate_DH-like_C_sf"/>
</dbReference>
<dbReference type="GO" id="GO:0006631">
    <property type="term" value="P:fatty acid metabolic process"/>
    <property type="evidence" value="ECO:0007669"/>
    <property type="project" value="InterPro"/>
</dbReference>
<dbReference type="Gene3D" id="1.10.1040.10">
    <property type="entry name" value="N-(1-d-carboxylethyl)-l-norvaline Dehydrogenase, domain 2"/>
    <property type="match status" value="1"/>
</dbReference>
<dbReference type="EMBL" id="QZWZ01000067">
    <property type="protein sequence ID" value="RJT26722.1"/>
    <property type="molecule type" value="Genomic_DNA"/>
</dbReference>
<dbReference type="PANTHER" id="PTHR48075">
    <property type="entry name" value="3-HYDROXYACYL-COA DEHYDROGENASE FAMILY PROTEIN"/>
    <property type="match status" value="1"/>
</dbReference>
<name>A0A3A5K1H6_9HYPH</name>